<evidence type="ECO:0000313" key="2">
    <source>
        <dbReference type="Proteomes" id="UP000614287"/>
    </source>
</evidence>
<comment type="caution">
    <text evidence="1">The sequence shown here is derived from an EMBL/GenBank/DDBJ whole genome shotgun (WGS) entry which is preliminary data.</text>
</comment>
<reference evidence="1" key="2">
    <citation type="submission" date="2020-09" db="EMBL/GenBank/DDBJ databases">
        <authorList>
            <person name="Sun Q."/>
            <person name="Kim S."/>
        </authorList>
    </citation>
    <scope>NUCLEOTIDE SEQUENCE</scope>
    <source>
        <strain evidence="1">KCTC 32501</strain>
    </source>
</reference>
<reference evidence="1" key="1">
    <citation type="journal article" date="2014" name="Int. J. Syst. Evol. Microbiol.">
        <title>Complete genome sequence of Corynebacterium casei LMG S-19264T (=DSM 44701T), isolated from a smear-ripened cheese.</title>
        <authorList>
            <consortium name="US DOE Joint Genome Institute (JGI-PGF)"/>
            <person name="Walter F."/>
            <person name="Albersmeier A."/>
            <person name="Kalinowski J."/>
            <person name="Ruckert C."/>
        </authorList>
    </citation>
    <scope>NUCLEOTIDE SEQUENCE</scope>
    <source>
        <strain evidence="1">KCTC 32501</strain>
    </source>
</reference>
<dbReference type="EMBL" id="BMZG01000003">
    <property type="protein sequence ID" value="GHA68005.1"/>
    <property type="molecule type" value="Genomic_DNA"/>
</dbReference>
<evidence type="ECO:0000313" key="1">
    <source>
        <dbReference type="EMBL" id="GHA68005.1"/>
    </source>
</evidence>
<dbReference type="AlphaFoldDB" id="A0A8J3FYS0"/>
<sequence length="141" mass="16194">MQGCIISKLDKNTRERGGNSVITITTRDETNILLPNKVTVSGNILTIETQYEYDITSEQLIKTFLSELKGFSTENWDKKMKSFHAKVSVESILKFDTTIKKPLHFKQTSKIISAEPKMLWDAPIPSQVKEITYGEWKESFF</sequence>
<proteinExistence type="predicted"/>
<accession>A0A8J3FYS0</accession>
<name>A0A8J3FYS0_9BURK</name>
<dbReference type="RefSeq" id="WP_189491306.1">
    <property type="nucleotide sequence ID" value="NZ_BMZG01000003.1"/>
</dbReference>
<organism evidence="1 2">
    <name type="scientific">Formosimonas limnophila</name>
    <dbReference type="NCBI Taxonomy" id="1384487"/>
    <lineage>
        <taxon>Bacteria</taxon>
        <taxon>Pseudomonadati</taxon>
        <taxon>Pseudomonadota</taxon>
        <taxon>Betaproteobacteria</taxon>
        <taxon>Burkholderiales</taxon>
        <taxon>Burkholderiaceae</taxon>
        <taxon>Formosimonas</taxon>
    </lineage>
</organism>
<protein>
    <submittedName>
        <fullName evidence="1">Uncharacterized protein</fullName>
    </submittedName>
</protein>
<dbReference type="Proteomes" id="UP000614287">
    <property type="component" value="Unassembled WGS sequence"/>
</dbReference>
<gene>
    <name evidence="1" type="ORF">GCM10009007_05720</name>
</gene>
<keyword evidence="2" id="KW-1185">Reference proteome</keyword>